<name>A0AAW1J1L6_POPJA</name>
<organism evidence="1 2">
    <name type="scientific">Popillia japonica</name>
    <name type="common">Japanese beetle</name>
    <dbReference type="NCBI Taxonomy" id="7064"/>
    <lineage>
        <taxon>Eukaryota</taxon>
        <taxon>Metazoa</taxon>
        <taxon>Ecdysozoa</taxon>
        <taxon>Arthropoda</taxon>
        <taxon>Hexapoda</taxon>
        <taxon>Insecta</taxon>
        <taxon>Pterygota</taxon>
        <taxon>Neoptera</taxon>
        <taxon>Endopterygota</taxon>
        <taxon>Coleoptera</taxon>
        <taxon>Polyphaga</taxon>
        <taxon>Scarabaeiformia</taxon>
        <taxon>Scarabaeidae</taxon>
        <taxon>Rutelinae</taxon>
        <taxon>Popillia</taxon>
    </lineage>
</organism>
<comment type="caution">
    <text evidence="1">The sequence shown here is derived from an EMBL/GenBank/DDBJ whole genome shotgun (WGS) entry which is preliminary data.</text>
</comment>
<keyword evidence="2" id="KW-1185">Reference proteome</keyword>
<dbReference type="Proteomes" id="UP001458880">
    <property type="component" value="Unassembled WGS sequence"/>
</dbReference>
<proteinExistence type="predicted"/>
<evidence type="ECO:0008006" key="3">
    <source>
        <dbReference type="Google" id="ProtNLM"/>
    </source>
</evidence>
<accession>A0AAW1J1L6</accession>
<reference evidence="1 2" key="1">
    <citation type="journal article" date="2024" name="BMC Genomics">
        <title>De novo assembly and annotation of Popillia japonica's genome with initial clues to its potential as an invasive pest.</title>
        <authorList>
            <person name="Cucini C."/>
            <person name="Boschi S."/>
            <person name="Funari R."/>
            <person name="Cardaioli E."/>
            <person name="Iannotti N."/>
            <person name="Marturano G."/>
            <person name="Paoli F."/>
            <person name="Bruttini M."/>
            <person name="Carapelli A."/>
            <person name="Frati F."/>
            <person name="Nardi F."/>
        </authorList>
    </citation>
    <scope>NUCLEOTIDE SEQUENCE [LARGE SCALE GENOMIC DNA]</scope>
    <source>
        <strain evidence="1">DMR45628</strain>
    </source>
</reference>
<sequence length="170" mass="20175">MDRKILQPINLKGNVAENWRTWKQRFEIYATAVELDKKVEKIQCAQLLHQLGEECIKIYNSFNFQEEEKNKITVLKQKFEDHFVPKKNKIYERYKFFSARQEDKTLEQFITYLKNEADECEFGEVKLTEELTTTMLIIGIKDEAVRERLLQEGDNVTLTKAIETCIITET</sequence>
<dbReference type="EMBL" id="JASPKY010000445">
    <property type="protein sequence ID" value="KAK9696629.1"/>
    <property type="molecule type" value="Genomic_DNA"/>
</dbReference>
<evidence type="ECO:0000313" key="1">
    <source>
        <dbReference type="EMBL" id="KAK9696629.1"/>
    </source>
</evidence>
<protein>
    <recommendedName>
        <fullName evidence="3">Retrotransposon gag domain-containing protein</fullName>
    </recommendedName>
</protein>
<dbReference type="AlphaFoldDB" id="A0AAW1J1L6"/>
<evidence type="ECO:0000313" key="2">
    <source>
        <dbReference type="Proteomes" id="UP001458880"/>
    </source>
</evidence>
<dbReference type="PANTHER" id="PTHR33198">
    <property type="entry name" value="ANK_REP_REGION DOMAIN-CONTAINING PROTEIN-RELATED"/>
    <property type="match status" value="1"/>
</dbReference>
<gene>
    <name evidence="1" type="ORF">QE152_g31446</name>
</gene>